<evidence type="ECO:0000259" key="3">
    <source>
        <dbReference type="PROSITE" id="PS50404"/>
    </source>
</evidence>
<dbReference type="SFLD" id="SFLDG00358">
    <property type="entry name" value="Main_(cytGST)"/>
    <property type="match status" value="1"/>
</dbReference>
<dbReference type="PANTHER" id="PTHR44051">
    <property type="entry name" value="GLUTATHIONE S-TRANSFERASE-RELATED"/>
    <property type="match status" value="1"/>
</dbReference>
<sequence>MPHTYITNHENLPNGINLFTSPTPNGYKAVIYLESLKIDYNVYAVDLLTDEQKSKWFLDFNLNGRIPVLIYVENNKIKHVIPESGAILLFIGKKFDTENKHYYGESHELYYNQLSWLFFQTSHVGPMQGQLHHFGKFSEIKEEYAIKRFNTEVHRLYQILENLLIKNGNGVFIGDRYTIVDFAIWPWVFRKHFAKIDLNDYPNIKAWFEKLETQNFLQTAIKIPPRIAPLD</sequence>
<dbReference type="PANTHER" id="PTHR44051:SF8">
    <property type="entry name" value="GLUTATHIONE S-TRANSFERASE GSTA"/>
    <property type="match status" value="1"/>
</dbReference>
<gene>
    <name evidence="5" type="ORF">WICMUC_000454</name>
</gene>
<reference evidence="5" key="2">
    <citation type="submission" date="2021-01" db="EMBL/GenBank/DDBJ databases">
        <authorList>
            <person name="Schikora-Tamarit M.A."/>
        </authorList>
    </citation>
    <scope>NUCLEOTIDE SEQUENCE</scope>
    <source>
        <strain evidence="5">CBS6341</strain>
    </source>
</reference>
<dbReference type="EMBL" id="JAEUBF010000148">
    <property type="protein sequence ID" value="KAH3680272.1"/>
    <property type="molecule type" value="Genomic_DNA"/>
</dbReference>
<dbReference type="SUPFAM" id="SSF52833">
    <property type="entry name" value="Thioredoxin-like"/>
    <property type="match status" value="1"/>
</dbReference>
<dbReference type="InterPro" id="IPR004046">
    <property type="entry name" value="GST_C"/>
</dbReference>
<organism evidence="5 6">
    <name type="scientific">Wickerhamomyces mucosus</name>
    <dbReference type="NCBI Taxonomy" id="1378264"/>
    <lineage>
        <taxon>Eukaryota</taxon>
        <taxon>Fungi</taxon>
        <taxon>Dikarya</taxon>
        <taxon>Ascomycota</taxon>
        <taxon>Saccharomycotina</taxon>
        <taxon>Saccharomycetes</taxon>
        <taxon>Phaffomycetales</taxon>
        <taxon>Wickerhamomycetaceae</taxon>
        <taxon>Wickerhamomyces</taxon>
    </lineage>
</organism>
<accession>A0A9P8PY07</accession>
<evidence type="ECO:0000313" key="6">
    <source>
        <dbReference type="Proteomes" id="UP000769528"/>
    </source>
</evidence>
<dbReference type="Gene3D" id="3.40.30.10">
    <property type="entry name" value="Glutaredoxin"/>
    <property type="match status" value="1"/>
</dbReference>
<feature type="domain" description="GST N-terminal" evidence="3">
    <location>
        <begin position="13"/>
        <end position="99"/>
    </location>
</feature>
<dbReference type="Pfam" id="PF00043">
    <property type="entry name" value="GST_C"/>
    <property type="match status" value="1"/>
</dbReference>
<evidence type="ECO:0000256" key="1">
    <source>
        <dbReference type="ARBA" id="ARBA00007409"/>
    </source>
</evidence>
<dbReference type="Pfam" id="PF02798">
    <property type="entry name" value="GST_N"/>
    <property type="match status" value="1"/>
</dbReference>
<feature type="domain" description="GST C-terminal" evidence="4">
    <location>
        <begin position="106"/>
        <end position="230"/>
    </location>
</feature>
<evidence type="ECO:0000259" key="4">
    <source>
        <dbReference type="PROSITE" id="PS50405"/>
    </source>
</evidence>
<dbReference type="InterPro" id="IPR040079">
    <property type="entry name" value="Glutathione_S-Trfase"/>
</dbReference>
<comment type="similarity">
    <text evidence="1 2">Belongs to the GST superfamily.</text>
</comment>
<dbReference type="InterPro" id="IPR036282">
    <property type="entry name" value="Glutathione-S-Trfase_C_sf"/>
</dbReference>
<dbReference type="InterPro" id="IPR010987">
    <property type="entry name" value="Glutathione-S-Trfase_C-like"/>
</dbReference>
<evidence type="ECO:0000256" key="2">
    <source>
        <dbReference type="RuleBase" id="RU003494"/>
    </source>
</evidence>
<evidence type="ECO:0000313" key="5">
    <source>
        <dbReference type="EMBL" id="KAH3680272.1"/>
    </source>
</evidence>
<dbReference type="InterPro" id="IPR036249">
    <property type="entry name" value="Thioredoxin-like_sf"/>
</dbReference>
<name>A0A9P8PY07_9ASCO</name>
<dbReference type="AlphaFoldDB" id="A0A9P8PY07"/>
<evidence type="ECO:0008006" key="7">
    <source>
        <dbReference type="Google" id="ProtNLM"/>
    </source>
</evidence>
<dbReference type="InterPro" id="IPR004045">
    <property type="entry name" value="Glutathione_S-Trfase_N"/>
</dbReference>
<dbReference type="OrthoDB" id="422574at2759"/>
<dbReference type="SUPFAM" id="SSF47616">
    <property type="entry name" value="GST C-terminal domain-like"/>
    <property type="match status" value="1"/>
</dbReference>
<dbReference type="Gene3D" id="1.20.1050.10">
    <property type="match status" value="1"/>
</dbReference>
<keyword evidence="6" id="KW-1185">Reference proteome</keyword>
<reference evidence="5" key="1">
    <citation type="journal article" date="2021" name="Open Biol.">
        <title>Shared evolutionary footprints suggest mitochondrial oxidative damage underlies multiple complex I losses in fungi.</title>
        <authorList>
            <person name="Schikora-Tamarit M.A."/>
            <person name="Marcet-Houben M."/>
            <person name="Nosek J."/>
            <person name="Gabaldon T."/>
        </authorList>
    </citation>
    <scope>NUCLEOTIDE SEQUENCE</scope>
    <source>
        <strain evidence="5">CBS6341</strain>
    </source>
</reference>
<comment type="caution">
    <text evidence="5">The sequence shown here is derived from an EMBL/GenBank/DDBJ whole genome shotgun (WGS) entry which is preliminary data.</text>
</comment>
<proteinExistence type="inferred from homology"/>
<dbReference type="SFLD" id="SFLDS00019">
    <property type="entry name" value="Glutathione_Transferase_(cytos"/>
    <property type="match status" value="1"/>
</dbReference>
<dbReference type="PROSITE" id="PS50404">
    <property type="entry name" value="GST_NTER"/>
    <property type="match status" value="1"/>
</dbReference>
<dbReference type="Proteomes" id="UP000769528">
    <property type="component" value="Unassembled WGS sequence"/>
</dbReference>
<dbReference type="PROSITE" id="PS50405">
    <property type="entry name" value="GST_CTER"/>
    <property type="match status" value="1"/>
</dbReference>
<protein>
    <recommendedName>
        <fullName evidence="7">Glutathione S-transferase</fullName>
    </recommendedName>
</protein>